<dbReference type="GO" id="GO:0006355">
    <property type="term" value="P:regulation of DNA-templated transcription"/>
    <property type="evidence" value="ECO:0007669"/>
    <property type="project" value="InterPro"/>
</dbReference>
<dbReference type="InterPro" id="IPR013321">
    <property type="entry name" value="Arc_rbn_hlx_hlx"/>
</dbReference>
<protein>
    <submittedName>
        <fullName evidence="1">Uncharacterized protein</fullName>
    </submittedName>
</protein>
<gene>
    <name evidence="1" type="ORF">SAMN02746066_04328</name>
</gene>
<dbReference type="InterPro" id="IPR053842">
    <property type="entry name" value="NikA-like"/>
</dbReference>
<dbReference type="AlphaFoldDB" id="A0A1M7NB77"/>
<organism evidence="1 2">
    <name type="scientific">Anaerosporobacter mobilis DSM 15930</name>
    <dbReference type="NCBI Taxonomy" id="1120996"/>
    <lineage>
        <taxon>Bacteria</taxon>
        <taxon>Bacillati</taxon>
        <taxon>Bacillota</taxon>
        <taxon>Clostridia</taxon>
        <taxon>Lachnospirales</taxon>
        <taxon>Lachnospiraceae</taxon>
        <taxon>Anaerosporobacter</taxon>
    </lineage>
</organism>
<dbReference type="Pfam" id="PF21983">
    <property type="entry name" value="NikA-like"/>
    <property type="match status" value="1"/>
</dbReference>
<dbReference type="EMBL" id="FRCP01000026">
    <property type="protein sequence ID" value="SHN00433.1"/>
    <property type="molecule type" value="Genomic_DNA"/>
</dbReference>
<sequence length="128" mass="14908">MDKQNQTIKIYLSETEKNKITNQANEQQLSVSEYVKTVLIKGPVILYITTNDLLDYTCQIYETNCKIQELLSLLNQRNTIEADYVAEITKNLLTEINNNCNAALKINYNERKRMYQELEKQISAYCDA</sequence>
<keyword evidence="2" id="KW-1185">Reference proteome</keyword>
<evidence type="ECO:0000313" key="2">
    <source>
        <dbReference type="Proteomes" id="UP000184038"/>
    </source>
</evidence>
<name>A0A1M7NB77_9FIRM</name>
<evidence type="ECO:0000313" key="1">
    <source>
        <dbReference type="EMBL" id="SHN00433.1"/>
    </source>
</evidence>
<reference evidence="1 2" key="1">
    <citation type="submission" date="2016-11" db="EMBL/GenBank/DDBJ databases">
        <authorList>
            <person name="Jaros S."/>
            <person name="Januszkiewicz K."/>
            <person name="Wedrychowicz H."/>
        </authorList>
    </citation>
    <scope>NUCLEOTIDE SEQUENCE [LARGE SCALE GENOMIC DNA]</scope>
    <source>
        <strain evidence="1 2">DSM 15930</strain>
    </source>
</reference>
<proteinExistence type="predicted"/>
<dbReference type="Gene3D" id="1.10.1220.10">
    <property type="entry name" value="Met repressor-like"/>
    <property type="match status" value="1"/>
</dbReference>
<dbReference type="RefSeq" id="WP_073291314.1">
    <property type="nucleotide sequence ID" value="NZ_FRCP01000026.1"/>
</dbReference>
<accession>A0A1M7NB77</accession>
<dbReference type="Proteomes" id="UP000184038">
    <property type="component" value="Unassembled WGS sequence"/>
</dbReference>